<feature type="compositionally biased region" description="Basic and acidic residues" evidence="1">
    <location>
        <begin position="124"/>
        <end position="136"/>
    </location>
</feature>
<name>A0A9X2L3V4_9BACT</name>
<dbReference type="AlphaFoldDB" id="A0A9X2L3V4"/>
<gene>
    <name evidence="2" type="ORF">NM125_09925</name>
</gene>
<feature type="compositionally biased region" description="Polar residues" evidence="1">
    <location>
        <begin position="345"/>
        <end position="362"/>
    </location>
</feature>
<feature type="compositionally biased region" description="Polar residues" evidence="1">
    <location>
        <begin position="233"/>
        <end position="254"/>
    </location>
</feature>
<feature type="region of interest" description="Disordered" evidence="1">
    <location>
        <begin position="1"/>
        <end position="333"/>
    </location>
</feature>
<sequence length="617" mass="66662">MIKQLLSSAGSSKEAGLATNITKTPGAEGDQASPGLFGSILKTVQGFGQQAESDNTSSKKEKGLSEEAPLAHETTPAKVEVTGDEKVAVQEQVENEQNQEVTEAEKEVKIPESKPAESKSNSQVEKEHTVLTDAGEKTSPTAVEPSNKATEKNIETAGSAVETEDKSDASTISKPAKAISTPLNSEGNAEVTNTTEVSEAKNADQVVKPAAEQVAGAGEAKAVEPGVPKMESSVKSGSEVTETSEGGNTTKTTFSVKEKVSESEIELQEAEGDSSKTSSTNNVQNQAPASPLVNEGAAPLQKNQKVAEQVSANIQKQQVEENSETNETEPEAKVDVTKQAMRAATGQTTTGTPELNQGIQSQKAEEVREKRFRENYAFSGRQELTSERLDVITQGRDTKAPVSFLSQLDVPVQAIQNQMSPGQNSAMTTEQELMLKEYLKESVEMTEQKDTSNALFARMGEMPVSNMLVRRTVMPSLTQAVQKTISAGKATPETWQKHSFELEDGNSIQLSTRQVDGVLQVKLATTSVELSRLMQQYEQEIKQHLEQECQLDVNLQFDGGEQGQEMSGFFGNSSSSRQKSPMIKSGAGNEQATARKTEQNLQQTVRRFGYNQMEWTA</sequence>
<evidence type="ECO:0008006" key="4">
    <source>
        <dbReference type="Google" id="ProtNLM"/>
    </source>
</evidence>
<dbReference type="Proteomes" id="UP001139125">
    <property type="component" value="Unassembled WGS sequence"/>
</dbReference>
<evidence type="ECO:0000256" key="1">
    <source>
        <dbReference type="SAM" id="MobiDB-lite"/>
    </source>
</evidence>
<organism evidence="2 3">
    <name type="scientific">Gracilimonas sediminicola</name>
    <dbReference type="NCBI Taxonomy" id="2952158"/>
    <lineage>
        <taxon>Bacteria</taxon>
        <taxon>Pseudomonadati</taxon>
        <taxon>Balneolota</taxon>
        <taxon>Balneolia</taxon>
        <taxon>Balneolales</taxon>
        <taxon>Balneolaceae</taxon>
        <taxon>Gracilimonas</taxon>
    </lineage>
</organism>
<feature type="compositionally biased region" description="Basic and acidic residues" evidence="1">
    <location>
        <begin position="103"/>
        <end position="117"/>
    </location>
</feature>
<reference evidence="2" key="1">
    <citation type="submission" date="2022-06" db="EMBL/GenBank/DDBJ databases">
        <title>Gracilimonas sp. CAU 1638 isolated from sea sediment.</title>
        <authorList>
            <person name="Kim W."/>
        </authorList>
    </citation>
    <scope>NUCLEOTIDE SEQUENCE</scope>
    <source>
        <strain evidence="2">CAU 1638</strain>
    </source>
</reference>
<protein>
    <recommendedName>
        <fullName evidence="4">Flagellar hook-length control protein FliK</fullName>
    </recommendedName>
</protein>
<proteinExistence type="predicted"/>
<evidence type="ECO:0000313" key="3">
    <source>
        <dbReference type="Proteomes" id="UP001139125"/>
    </source>
</evidence>
<feature type="region of interest" description="Disordered" evidence="1">
    <location>
        <begin position="345"/>
        <end position="367"/>
    </location>
</feature>
<accession>A0A9X2L3V4</accession>
<comment type="caution">
    <text evidence="2">The sequence shown here is derived from an EMBL/GenBank/DDBJ whole genome shotgun (WGS) entry which is preliminary data.</text>
</comment>
<feature type="compositionally biased region" description="Polar residues" evidence="1">
    <location>
        <begin position="301"/>
        <end position="317"/>
    </location>
</feature>
<feature type="compositionally biased region" description="Low complexity" evidence="1">
    <location>
        <begin position="89"/>
        <end position="101"/>
    </location>
</feature>
<feature type="compositionally biased region" description="Polar residues" evidence="1">
    <location>
        <begin position="181"/>
        <end position="197"/>
    </location>
</feature>
<feature type="compositionally biased region" description="Acidic residues" evidence="1">
    <location>
        <begin position="263"/>
        <end position="272"/>
    </location>
</feature>
<feature type="region of interest" description="Disordered" evidence="1">
    <location>
        <begin position="562"/>
        <end position="604"/>
    </location>
</feature>
<dbReference type="EMBL" id="JANDBC010000002">
    <property type="protein sequence ID" value="MCP9291891.1"/>
    <property type="molecule type" value="Genomic_DNA"/>
</dbReference>
<evidence type="ECO:0000313" key="2">
    <source>
        <dbReference type="EMBL" id="MCP9291891.1"/>
    </source>
</evidence>
<dbReference type="RefSeq" id="WP_255134765.1">
    <property type="nucleotide sequence ID" value="NZ_JANDBC010000002.1"/>
</dbReference>
<feature type="compositionally biased region" description="Polar residues" evidence="1">
    <location>
        <begin position="46"/>
        <end position="56"/>
    </location>
</feature>
<feature type="compositionally biased region" description="Polar residues" evidence="1">
    <location>
        <begin position="1"/>
        <end position="11"/>
    </location>
</feature>
<feature type="compositionally biased region" description="Polar residues" evidence="1">
    <location>
        <begin position="570"/>
        <end position="579"/>
    </location>
</feature>
<feature type="compositionally biased region" description="Polar residues" evidence="1">
    <location>
        <begin position="275"/>
        <end position="288"/>
    </location>
</feature>
<keyword evidence="3" id="KW-1185">Reference proteome</keyword>